<keyword evidence="12 14" id="KW-0753">Steroid metabolism</keyword>
<reference evidence="15 16" key="1">
    <citation type="submission" date="2021-06" db="EMBL/GenBank/DDBJ databases">
        <authorList>
            <person name="Palmer J.M."/>
        </authorList>
    </citation>
    <scope>NUCLEOTIDE SEQUENCE [LARGE SCALE GENOMIC DNA]</scope>
    <source>
        <strain evidence="15 16">AS_MEX2019</strain>
        <tissue evidence="15">Muscle</tissue>
    </source>
</reference>
<gene>
    <name evidence="15" type="ORF">AMECASPLE_039744</name>
</gene>
<comment type="function">
    <text evidence="14">A cytochrome P450 monooxygenase that catalyzes the side-chain hydroxylation and cleavage of cholesterol to pregnenolone, the precursor of most steroid hormones. Catalyzes three sequential oxidation reactions of cholesterol, namely the hydroxylation at C22 followed with the hydroxylation at C20 to yield 20R,22R-hydroxycholesterol that is further cleaved between C20 and C22 to yield the C21-steroid pregnenolone and 4-methylpentanal. Mechanistically, uses molecular oxygen inserting one oxygen atom into a substrate and reducing the second into a water molecule. Two electrons are provided by NADPH via a two-protein mitochondrial transfer system comprising flavoprotein FDXR (adrenodoxin/ferredoxin reductase) and nonheme iron-sulfur protein FDX1 or FDX2 (adrenodoxin/ferredoxin).</text>
</comment>
<dbReference type="PANTHER" id="PTHR24279:SF3">
    <property type="entry name" value="CHOLESTEROL SIDE-CHAIN CLEAVAGE ENZYME, MITOCHONDRIAL"/>
    <property type="match status" value="1"/>
</dbReference>
<comment type="similarity">
    <text evidence="3 14">Belongs to the cytochrome P450 family.</text>
</comment>
<keyword evidence="5 14" id="KW-0479">Metal-binding</keyword>
<evidence type="ECO:0000256" key="8">
    <source>
        <dbReference type="ARBA" id="ARBA00023004"/>
    </source>
</evidence>
<dbReference type="InterPro" id="IPR036396">
    <property type="entry name" value="Cyt_P450_sf"/>
</dbReference>
<organism evidence="15 16">
    <name type="scientific">Ameca splendens</name>
    <dbReference type="NCBI Taxonomy" id="208324"/>
    <lineage>
        <taxon>Eukaryota</taxon>
        <taxon>Metazoa</taxon>
        <taxon>Chordata</taxon>
        <taxon>Craniata</taxon>
        <taxon>Vertebrata</taxon>
        <taxon>Euteleostomi</taxon>
        <taxon>Actinopterygii</taxon>
        <taxon>Neopterygii</taxon>
        <taxon>Teleostei</taxon>
        <taxon>Neoteleostei</taxon>
        <taxon>Acanthomorphata</taxon>
        <taxon>Ovalentaria</taxon>
        <taxon>Atherinomorphae</taxon>
        <taxon>Cyprinodontiformes</taxon>
        <taxon>Goodeidae</taxon>
        <taxon>Ameca</taxon>
    </lineage>
</organism>
<dbReference type="EMBL" id="JAHRIP010055972">
    <property type="protein sequence ID" value="MEQ2301785.1"/>
    <property type="molecule type" value="Genomic_DNA"/>
</dbReference>
<keyword evidence="7 14" id="KW-0560">Oxidoreductase</keyword>
<name>A0ABV0Z7D6_9TELE</name>
<evidence type="ECO:0000256" key="1">
    <source>
        <dbReference type="ARBA" id="ARBA00001971"/>
    </source>
</evidence>
<keyword evidence="6 14" id="KW-0809">Transit peptide</keyword>
<protein>
    <recommendedName>
        <fullName evidence="14">Cholesterol side-chain cleavage enzyme, mitochondrial</fullName>
        <ecNumber evidence="14">1.14.15.6</ecNumber>
    </recommendedName>
    <alternativeName>
        <fullName evidence="14">Cholesterol desmolase</fullName>
    </alternativeName>
</protein>
<keyword evidence="9 14" id="KW-0503">Monooxygenase</keyword>
<evidence type="ECO:0000256" key="4">
    <source>
        <dbReference type="ARBA" id="ARBA00022617"/>
    </source>
</evidence>
<dbReference type="EC" id="1.14.15.6" evidence="14"/>
<evidence type="ECO:0000256" key="3">
    <source>
        <dbReference type="ARBA" id="ARBA00010617"/>
    </source>
</evidence>
<keyword evidence="10 14" id="KW-0443">Lipid metabolism</keyword>
<evidence type="ECO:0000256" key="5">
    <source>
        <dbReference type="ARBA" id="ARBA00022723"/>
    </source>
</evidence>
<evidence type="ECO:0000256" key="9">
    <source>
        <dbReference type="ARBA" id="ARBA00023033"/>
    </source>
</evidence>
<dbReference type="Gene3D" id="1.10.630.10">
    <property type="entry name" value="Cytochrome P450"/>
    <property type="match status" value="1"/>
</dbReference>
<evidence type="ECO:0000256" key="13">
    <source>
        <dbReference type="ARBA" id="ARBA00023250"/>
    </source>
</evidence>
<keyword evidence="14" id="KW-0496">Mitochondrion</keyword>
<comment type="cofactor">
    <cofactor evidence="1 14">
        <name>heme</name>
        <dbReference type="ChEBI" id="CHEBI:30413"/>
    </cofactor>
</comment>
<keyword evidence="16" id="KW-1185">Reference proteome</keyword>
<comment type="subcellular location">
    <subcellularLocation>
        <location evidence="2">Membrane</location>
        <topology evidence="2">Peripheral membrane protein</topology>
    </subcellularLocation>
    <subcellularLocation>
        <location evidence="14">Mitochondrion inner membrane</location>
        <topology evidence="14">Peripheral membrane protein</topology>
    </subcellularLocation>
    <text evidence="14">Localizes to the matrix side of the mitochondrion inner membrane.</text>
</comment>
<comment type="caution">
    <text evidence="15">The sequence shown here is derived from an EMBL/GenBank/DDBJ whole genome shotgun (WGS) entry which is preliminary data.</text>
</comment>
<accession>A0ABV0Z7D6</accession>
<evidence type="ECO:0000256" key="7">
    <source>
        <dbReference type="ARBA" id="ARBA00023002"/>
    </source>
</evidence>
<keyword evidence="14" id="KW-0153">Cholesterol metabolism</keyword>
<evidence type="ECO:0000256" key="10">
    <source>
        <dbReference type="ARBA" id="ARBA00023098"/>
    </source>
</evidence>
<comment type="pathway">
    <text evidence="14">Lipid metabolism; C21-steroid hormone metabolism.</text>
</comment>
<comment type="catalytic activity">
    <reaction evidence="14">
        <text>6 reduced [adrenodoxin] + cholesterol + 3 O2 + 6 H(+) = 4-methylpentanal + pregnenolone + 6 oxidized [adrenodoxin] + 4 H2O</text>
        <dbReference type="Rhea" id="RHEA:35739"/>
        <dbReference type="Rhea" id="RHEA-COMP:9998"/>
        <dbReference type="Rhea" id="RHEA-COMP:9999"/>
        <dbReference type="ChEBI" id="CHEBI:15377"/>
        <dbReference type="ChEBI" id="CHEBI:15378"/>
        <dbReference type="ChEBI" id="CHEBI:15379"/>
        <dbReference type="ChEBI" id="CHEBI:16113"/>
        <dbReference type="ChEBI" id="CHEBI:16581"/>
        <dbReference type="ChEBI" id="CHEBI:17998"/>
        <dbReference type="ChEBI" id="CHEBI:33737"/>
        <dbReference type="ChEBI" id="CHEBI:33738"/>
        <dbReference type="EC" id="1.14.15.6"/>
    </reaction>
</comment>
<keyword evidence="13 14" id="KW-0755">Steroidogenesis</keyword>
<evidence type="ECO:0000256" key="2">
    <source>
        <dbReference type="ARBA" id="ARBA00004170"/>
    </source>
</evidence>
<dbReference type="InterPro" id="IPR050479">
    <property type="entry name" value="CYP11_CYP27_families"/>
</dbReference>
<proteinExistence type="inferred from homology"/>
<evidence type="ECO:0000313" key="16">
    <source>
        <dbReference type="Proteomes" id="UP001469553"/>
    </source>
</evidence>
<dbReference type="Proteomes" id="UP001469553">
    <property type="component" value="Unassembled WGS sequence"/>
</dbReference>
<keyword evidence="11 14" id="KW-0472">Membrane</keyword>
<evidence type="ECO:0000256" key="12">
    <source>
        <dbReference type="ARBA" id="ARBA00023221"/>
    </source>
</evidence>
<keyword evidence="4 14" id="KW-0349">Heme</keyword>
<keyword evidence="8 14" id="KW-0408">Iron</keyword>
<keyword evidence="14" id="KW-1207">Sterol metabolism</keyword>
<evidence type="ECO:0000256" key="6">
    <source>
        <dbReference type="ARBA" id="ARBA00022946"/>
    </source>
</evidence>
<evidence type="ECO:0000313" key="15">
    <source>
        <dbReference type="EMBL" id="MEQ2301785.1"/>
    </source>
</evidence>
<sequence>MWFHDKSDHLSSFKSLIQRNSNSLLWFCSTGPEWYRIRSVLNPKMLKLQEVSAFAPIVHQVVGDLLGRVELLRSRSQDQATVSDLAAELYKFGFEGGSCCRFRLYR</sequence>
<dbReference type="PANTHER" id="PTHR24279">
    <property type="entry name" value="CYTOCHROME P450"/>
    <property type="match status" value="1"/>
</dbReference>
<evidence type="ECO:0000256" key="14">
    <source>
        <dbReference type="RuleBase" id="RU364077"/>
    </source>
</evidence>
<evidence type="ECO:0000256" key="11">
    <source>
        <dbReference type="ARBA" id="ARBA00023136"/>
    </source>
</evidence>